<protein>
    <submittedName>
        <fullName evidence="6">Uncharacterized protein</fullName>
    </submittedName>
</protein>
<dbReference type="InterPro" id="IPR017998">
    <property type="entry name" value="Chaperone_TCP-1"/>
</dbReference>
<dbReference type="PANTHER" id="PTHR11353">
    <property type="entry name" value="CHAPERONIN"/>
    <property type="match status" value="1"/>
</dbReference>
<sequence>MAAEHADFKGVERLAQVLGGDIVSTFDTPNKVRVSQGQVCTIILREATQQILNEAERSIHAALCVLSQAVRESRICYGGGAAEMLMATAVSQLVGKTPDKESVAIESFARALRQLPTIIADNAGYDSAELVANFRAAHTAEKSTYGPDRDKGVTADMVDLGIVESYHLKREVVSSAAEMVSRIDNIIRALRTFFAWSATGSMQFDRSSHTATVLSSGKVLVTGGWGGNGLISQIKYELYDPLTGNWTHAADIHVRRLDRTSSLLTNGTVLIAGGWYEDDATEQHVVADAELYDPRVNVWTQVDSMHDGRAWHTASVLPNGKILVTGGIDMFNITIGKCELYDPSTGKWSRTSSMHFPRYSHTATVLPNGKVLVIGSAGGPESQITELYDPYDRKLDHNC</sequence>
<keyword evidence="2" id="KW-0547">Nucleotide-binding</keyword>
<keyword evidence="3" id="KW-0067">ATP-binding</keyword>
<reference evidence="6" key="1">
    <citation type="submission" date="2021-02" db="EMBL/GenBank/DDBJ databases">
        <authorList>
            <person name="Nowell W R."/>
        </authorList>
    </citation>
    <scope>NUCLEOTIDE SEQUENCE</scope>
</reference>
<name>A0A819RN88_9BILA</name>
<dbReference type="Proteomes" id="UP000663845">
    <property type="component" value="Unassembled WGS sequence"/>
</dbReference>
<dbReference type="EMBL" id="CAJOAZ010004088">
    <property type="protein sequence ID" value="CAF4043474.1"/>
    <property type="molecule type" value="Genomic_DNA"/>
</dbReference>
<evidence type="ECO:0000313" key="5">
    <source>
        <dbReference type="EMBL" id="CAF1299498.1"/>
    </source>
</evidence>
<dbReference type="GO" id="GO:0140662">
    <property type="term" value="F:ATP-dependent protein folding chaperone"/>
    <property type="evidence" value="ECO:0007669"/>
    <property type="project" value="InterPro"/>
</dbReference>
<evidence type="ECO:0000256" key="3">
    <source>
        <dbReference type="ARBA" id="ARBA00022840"/>
    </source>
</evidence>
<dbReference type="SUPFAM" id="SSF117281">
    <property type="entry name" value="Kelch motif"/>
    <property type="match status" value="1"/>
</dbReference>
<keyword evidence="4" id="KW-0143">Chaperone</keyword>
<keyword evidence="1" id="KW-0880">Kelch repeat</keyword>
<evidence type="ECO:0000256" key="4">
    <source>
        <dbReference type="ARBA" id="ARBA00023186"/>
    </source>
</evidence>
<dbReference type="GO" id="GO:0005524">
    <property type="term" value="F:ATP binding"/>
    <property type="evidence" value="ECO:0007669"/>
    <property type="project" value="UniProtKB-KW"/>
</dbReference>
<evidence type="ECO:0000256" key="1">
    <source>
        <dbReference type="ARBA" id="ARBA00022441"/>
    </source>
</evidence>
<dbReference type="InterPro" id="IPR002423">
    <property type="entry name" value="Cpn60/GroEL/TCP-1"/>
</dbReference>
<dbReference type="Gene3D" id="1.10.560.10">
    <property type="entry name" value="GroEL-like equatorial domain"/>
    <property type="match status" value="1"/>
</dbReference>
<dbReference type="InterPro" id="IPR027410">
    <property type="entry name" value="TCP-1-like_intermed_sf"/>
</dbReference>
<dbReference type="InterPro" id="IPR015915">
    <property type="entry name" value="Kelch-typ_b-propeller"/>
</dbReference>
<evidence type="ECO:0000256" key="2">
    <source>
        <dbReference type="ARBA" id="ARBA00022741"/>
    </source>
</evidence>
<evidence type="ECO:0000313" key="6">
    <source>
        <dbReference type="EMBL" id="CAF4043474.1"/>
    </source>
</evidence>
<dbReference type="SMART" id="SM00612">
    <property type="entry name" value="Kelch"/>
    <property type="match status" value="3"/>
</dbReference>
<dbReference type="InterPro" id="IPR027413">
    <property type="entry name" value="GROEL-like_equatorial_sf"/>
</dbReference>
<dbReference type="SUPFAM" id="SSF48592">
    <property type="entry name" value="GroEL equatorial domain-like"/>
    <property type="match status" value="1"/>
</dbReference>
<proteinExistence type="predicted"/>
<evidence type="ECO:0000313" key="7">
    <source>
        <dbReference type="Proteomes" id="UP000663844"/>
    </source>
</evidence>
<dbReference type="EMBL" id="CAJNOG010000568">
    <property type="protein sequence ID" value="CAF1299498.1"/>
    <property type="molecule type" value="Genomic_DNA"/>
</dbReference>
<dbReference type="Gene3D" id="3.30.260.10">
    <property type="entry name" value="TCP-1-like chaperonin intermediate domain"/>
    <property type="match status" value="1"/>
</dbReference>
<organism evidence="6 7">
    <name type="scientific">Adineta steineri</name>
    <dbReference type="NCBI Taxonomy" id="433720"/>
    <lineage>
        <taxon>Eukaryota</taxon>
        <taxon>Metazoa</taxon>
        <taxon>Spiralia</taxon>
        <taxon>Gnathifera</taxon>
        <taxon>Rotifera</taxon>
        <taxon>Eurotatoria</taxon>
        <taxon>Bdelloidea</taxon>
        <taxon>Adinetida</taxon>
        <taxon>Adinetidae</taxon>
        <taxon>Adineta</taxon>
    </lineage>
</organism>
<dbReference type="AlphaFoldDB" id="A0A819RN88"/>
<dbReference type="Pfam" id="PF00118">
    <property type="entry name" value="Cpn60_TCP1"/>
    <property type="match status" value="1"/>
</dbReference>
<accession>A0A819RN88</accession>
<gene>
    <name evidence="5" type="ORF">JYZ213_LOCUS32231</name>
    <name evidence="6" type="ORF">OXD698_LOCUS32064</name>
</gene>
<comment type="caution">
    <text evidence="6">The sequence shown here is derived from an EMBL/GenBank/DDBJ whole genome shotgun (WGS) entry which is preliminary data.</text>
</comment>
<dbReference type="Pfam" id="PF01344">
    <property type="entry name" value="Kelch_1"/>
    <property type="match status" value="2"/>
</dbReference>
<dbReference type="Proteomes" id="UP000663844">
    <property type="component" value="Unassembled WGS sequence"/>
</dbReference>
<dbReference type="InterPro" id="IPR006652">
    <property type="entry name" value="Kelch_1"/>
</dbReference>
<dbReference type="Gene3D" id="2.130.10.80">
    <property type="entry name" value="Galactose oxidase/kelch, beta-propeller"/>
    <property type="match status" value="2"/>
</dbReference>
<dbReference type="InterPro" id="IPR037293">
    <property type="entry name" value="Gal_Oxidase_central_sf"/>
</dbReference>